<evidence type="ECO:0000313" key="12">
    <source>
        <dbReference type="Proteomes" id="UP000010471"/>
    </source>
</evidence>
<dbReference type="PROSITE" id="PS50928">
    <property type="entry name" value="ABC_TM1"/>
    <property type="match status" value="1"/>
</dbReference>
<feature type="transmembrane region" description="Helical" evidence="9">
    <location>
        <begin position="26"/>
        <end position="51"/>
    </location>
</feature>
<dbReference type="HOGENOM" id="CLU_016047_14_0_3"/>
<comment type="function">
    <text evidence="8">Part of the ABC transporter complex CysAWTP (TC 3.A.1.6.1) involved in sulfate/thiosulfate import. Probably responsible for the translocation of the substrate across the membrane.</text>
</comment>
<accession>K9WJS1</accession>
<evidence type="ECO:0000256" key="5">
    <source>
        <dbReference type="ARBA" id="ARBA00022989"/>
    </source>
</evidence>
<evidence type="ECO:0000256" key="9">
    <source>
        <dbReference type="SAM" id="Phobius"/>
    </source>
</evidence>
<dbReference type="InterPro" id="IPR000515">
    <property type="entry name" value="MetI-like"/>
</dbReference>
<dbReference type="Proteomes" id="UP000010471">
    <property type="component" value="Chromosome"/>
</dbReference>
<reference evidence="11 12" key="1">
    <citation type="submission" date="2012-06" db="EMBL/GenBank/DDBJ databases">
        <title>Finished chromosome of genome of Microcoleus sp. PCC 7113.</title>
        <authorList>
            <consortium name="US DOE Joint Genome Institute"/>
            <person name="Gugger M."/>
            <person name="Coursin T."/>
            <person name="Rippka R."/>
            <person name="Tandeau De Marsac N."/>
            <person name="Huntemann M."/>
            <person name="Wei C.-L."/>
            <person name="Han J."/>
            <person name="Detter J.C."/>
            <person name="Han C."/>
            <person name="Tapia R."/>
            <person name="Chen A."/>
            <person name="Kyrpides N."/>
            <person name="Mavromatis K."/>
            <person name="Markowitz V."/>
            <person name="Szeto E."/>
            <person name="Ivanova N."/>
            <person name="Pagani I."/>
            <person name="Pati A."/>
            <person name="Goodwin L."/>
            <person name="Nordberg H.P."/>
            <person name="Cantor M.N."/>
            <person name="Hua S.X."/>
            <person name="Woyke T."/>
            <person name="Kerfeld C.A."/>
        </authorList>
    </citation>
    <scope>NUCLEOTIDE SEQUENCE [LARGE SCALE GENOMIC DNA]</scope>
    <source>
        <strain evidence="11 12">PCC 7113</strain>
    </source>
</reference>
<dbReference type="STRING" id="1173027.Mic7113_4321"/>
<dbReference type="NCBIfam" id="TIGR00969">
    <property type="entry name" value="3a0106s02"/>
    <property type="match status" value="1"/>
</dbReference>
<dbReference type="InterPro" id="IPR035906">
    <property type="entry name" value="MetI-like_sf"/>
</dbReference>
<feature type="transmembrane region" description="Helical" evidence="9">
    <location>
        <begin position="71"/>
        <end position="97"/>
    </location>
</feature>
<feature type="transmembrane region" description="Helical" evidence="9">
    <location>
        <begin position="212"/>
        <end position="239"/>
    </location>
</feature>
<protein>
    <submittedName>
        <fullName evidence="11">Sulfate ABC transporter, permease protein CysW</fullName>
    </submittedName>
</protein>
<feature type="transmembrane region" description="Helical" evidence="9">
    <location>
        <begin position="151"/>
        <end position="171"/>
    </location>
</feature>
<evidence type="ECO:0000259" key="10">
    <source>
        <dbReference type="PROSITE" id="PS50928"/>
    </source>
</evidence>
<keyword evidence="3" id="KW-0813">Transport</keyword>
<dbReference type="Pfam" id="PF00528">
    <property type="entry name" value="BPD_transp_1"/>
    <property type="match status" value="1"/>
</dbReference>
<comment type="subcellular location">
    <subcellularLocation>
        <location evidence="1">Membrane</location>
        <topology evidence="1">Multi-pass membrane protein</topology>
    </subcellularLocation>
</comment>
<organism evidence="11 12">
    <name type="scientific">Allocoleopsis franciscana PCC 7113</name>
    <dbReference type="NCBI Taxonomy" id="1173027"/>
    <lineage>
        <taxon>Bacteria</taxon>
        <taxon>Bacillati</taxon>
        <taxon>Cyanobacteriota</taxon>
        <taxon>Cyanophyceae</taxon>
        <taxon>Coleofasciculales</taxon>
        <taxon>Coleofasciculaceae</taxon>
        <taxon>Allocoleopsis</taxon>
        <taxon>Allocoleopsis franciscana</taxon>
    </lineage>
</organism>
<dbReference type="eggNOG" id="COG4208">
    <property type="taxonomic scope" value="Bacteria"/>
</dbReference>
<sequence>MHNLEPSLHHPTSSTTHASSKKSINWVPVVLIGVTIVYLSLFLLIPALNVFVQAFSKGAGVFLEQLTKPSFLHAAKLTLFLALITVPLNTIFGLCAAWALARKRFPGRALILSIIDLPFSISPVVAGLMLVLLYGRNGWFGPFLEAHDIKIIFAFPGMVLATAFICMPFVAREVIPVLEEAGFDQEECAKTLGANDWQIFWRVTLPNIRWGLLYGVILTNARAMGEFGAIAVVSGNITGKTQPLPLFVEEAYKQYETQAAYSAAVLLTLLAVVTLIAKEILERRTSRRSGVH</sequence>
<keyword evidence="12" id="KW-1185">Reference proteome</keyword>
<evidence type="ECO:0000256" key="6">
    <source>
        <dbReference type="ARBA" id="ARBA00023032"/>
    </source>
</evidence>
<evidence type="ECO:0000313" key="11">
    <source>
        <dbReference type="EMBL" id="AFZ20019.1"/>
    </source>
</evidence>
<dbReference type="InterPro" id="IPR005667">
    <property type="entry name" value="Sulph_transpt2"/>
</dbReference>
<keyword evidence="7 9" id="KW-0472">Membrane</keyword>
<proteinExistence type="predicted"/>
<dbReference type="GO" id="GO:0015419">
    <property type="term" value="F:ABC-type sulfate transporter activity"/>
    <property type="evidence" value="ECO:0007669"/>
    <property type="project" value="InterPro"/>
</dbReference>
<dbReference type="AlphaFoldDB" id="K9WJS1"/>
<evidence type="ECO:0000256" key="3">
    <source>
        <dbReference type="ARBA" id="ARBA00022448"/>
    </source>
</evidence>
<evidence type="ECO:0000256" key="7">
    <source>
        <dbReference type="ARBA" id="ARBA00023136"/>
    </source>
</evidence>
<feature type="transmembrane region" description="Helical" evidence="9">
    <location>
        <begin position="259"/>
        <end position="277"/>
    </location>
</feature>
<keyword evidence="5 9" id="KW-1133">Transmembrane helix</keyword>
<dbReference type="PATRIC" id="fig|1173027.3.peg.4775"/>
<dbReference type="PANTHER" id="PTHR30406">
    <property type="entry name" value="SULFATE TRANSPORT SYSTEM PERMEASE PROTEIN"/>
    <property type="match status" value="1"/>
</dbReference>
<keyword evidence="4 9" id="KW-0812">Transmembrane</keyword>
<comment type="subunit">
    <text evidence="2">The complex is composed of two ATP-binding proteins (CysA), two transmembrane proteins (CysT and CysW) and a solute-binding protein (CysP).</text>
</comment>
<dbReference type="KEGG" id="mic:Mic7113_4321"/>
<dbReference type="CDD" id="cd06261">
    <property type="entry name" value="TM_PBP2"/>
    <property type="match status" value="1"/>
</dbReference>
<evidence type="ECO:0000256" key="4">
    <source>
        <dbReference type="ARBA" id="ARBA00022692"/>
    </source>
</evidence>
<dbReference type="PANTHER" id="PTHR30406:SF1">
    <property type="entry name" value="SULFATE TRANSPORT SYSTEM PERMEASE PROTEIN CYSW"/>
    <property type="match status" value="1"/>
</dbReference>
<dbReference type="GO" id="GO:0005886">
    <property type="term" value="C:plasma membrane"/>
    <property type="evidence" value="ECO:0007669"/>
    <property type="project" value="InterPro"/>
</dbReference>
<dbReference type="NCBIfam" id="TIGR02140">
    <property type="entry name" value="permease_CysW"/>
    <property type="match status" value="1"/>
</dbReference>
<dbReference type="SUPFAM" id="SSF161098">
    <property type="entry name" value="MetI-like"/>
    <property type="match status" value="1"/>
</dbReference>
<dbReference type="EMBL" id="CP003630">
    <property type="protein sequence ID" value="AFZ20019.1"/>
    <property type="molecule type" value="Genomic_DNA"/>
</dbReference>
<evidence type="ECO:0000256" key="2">
    <source>
        <dbReference type="ARBA" id="ARBA00011779"/>
    </source>
</evidence>
<name>K9WJS1_9CYAN</name>
<feature type="transmembrane region" description="Helical" evidence="9">
    <location>
        <begin position="109"/>
        <end position="131"/>
    </location>
</feature>
<dbReference type="InterPro" id="IPR011866">
    <property type="entry name" value="CysW_permease"/>
</dbReference>
<evidence type="ECO:0000256" key="8">
    <source>
        <dbReference type="ARBA" id="ARBA00025323"/>
    </source>
</evidence>
<dbReference type="OrthoDB" id="9774448at2"/>
<gene>
    <name evidence="11" type="ORF">Mic7113_4321</name>
</gene>
<evidence type="ECO:0000256" key="1">
    <source>
        <dbReference type="ARBA" id="ARBA00004141"/>
    </source>
</evidence>
<dbReference type="Gene3D" id="1.10.3720.10">
    <property type="entry name" value="MetI-like"/>
    <property type="match status" value="1"/>
</dbReference>
<keyword evidence="6" id="KW-0764">Sulfate transport</keyword>
<feature type="domain" description="ABC transmembrane type-1" evidence="10">
    <location>
        <begin position="75"/>
        <end position="282"/>
    </location>
</feature>
<dbReference type="RefSeq" id="WP_015184155.1">
    <property type="nucleotide sequence ID" value="NC_019738.1"/>
</dbReference>